<feature type="transmembrane region" description="Helical" evidence="8">
    <location>
        <begin position="359"/>
        <end position="379"/>
    </location>
</feature>
<feature type="transmembrane region" description="Helical" evidence="8">
    <location>
        <begin position="334"/>
        <end position="353"/>
    </location>
</feature>
<dbReference type="InterPro" id="IPR006593">
    <property type="entry name" value="Cyt_b561/ferric_Rdtase_TM"/>
</dbReference>
<feature type="transmembrane region" description="Helical" evidence="8">
    <location>
        <begin position="264"/>
        <end position="284"/>
    </location>
</feature>
<comment type="caution">
    <text evidence="11">The sequence shown here is derived from an EMBL/GenBank/DDBJ whole genome shotgun (WGS) entry which is preliminary data.</text>
</comment>
<dbReference type="PANTHER" id="PTHR47797">
    <property type="entry name" value="DEHYDROGENASE, PUTATIVE (AFU_ORTHOLOGUE AFUA_8G05805)-RELATED"/>
    <property type="match status" value="1"/>
</dbReference>
<keyword evidence="12" id="KW-1185">Reference proteome</keyword>
<evidence type="ECO:0000256" key="3">
    <source>
        <dbReference type="ARBA" id="ARBA00022692"/>
    </source>
</evidence>
<accession>A0A9P9EYX9</accession>
<evidence type="ECO:0000256" key="5">
    <source>
        <dbReference type="ARBA" id="ARBA00022989"/>
    </source>
</evidence>
<evidence type="ECO:0000256" key="7">
    <source>
        <dbReference type="SAM" id="MobiDB-lite"/>
    </source>
</evidence>
<keyword evidence="5 8" id="KW-1133">Transmembrane helix</keyword>
<dbReference type="Gene3D" id="1.20.120.1770">
    <property type="match status" value="1"/>
</dbReference>
<dbReference type="PANTHER" id="PTHR47797:SF5">
    <property type="entry name" value="CELLOBIOSE DEHYDROGENASE CYTOCHROME DOMAIN-CONTAINING PROTEIN"/>
    <property type="match status" value="1"/>
</dbReference>
<evidence type="ECO:0000256" key="8">
    <source>
        <dbReference type="SAM" id="Phobius"/>
    </source>
</evidence>
<evidence type="ECO:0000256" key="6">
    <source>
        <dbReference type="ARBA" id="ARBA00023136"/>
    </source>
</evidence>
<evidence type="ECO:0000256" key="2">
    <source>
        <dbReference type="ARBA" id="ARBA00022448"/>
    </source>
</evidence>
<dbReference type="CDD" id="cd08760">
    <property type="entry name" value="Cyt_b561_FRRS1_like"/>
    <property type="match status" value="1"/>
</dbReference>
<evidence type="ECO:0000313" key="12">
    <source>
        <dbReference type="Proteomes" id="UP000738349"/>
    </source>
</evidence>
<dbReference type="Pfam" id="PF16010">
    <property type="entry name" value="CDH-cyt"/>
    <property type="match status" value="1"/>
</dbReference>
<sequence length="467" mass="51718">MLLRNLGRVALATATAFLPSVLAKENNDTSQSTFVSANGDVAFAITIAENHDTDVYFTLRTPQSRSWAAVGLGSDDMPGALYLMIYRNAATTGVTFSPRLAYGNYEPKYFDEMEYELLNGTGLDDGYMTVTVRCTKHCRSWPAGGTHSGYMDVSSPSVKAIYAYGPKEGFHSNRKDAPLKYHEGYGTFTIDVGRTETTSTKAPALAANSKSDGVDNITFKKAAANWKTPLHGAVMIVCIAVLMPFGVGLLRVRGNWKWHALNQSVAMVGAFLGTALGIVNSFYYQRSRSFDSSHQMIGFAIIGLLLVQFGLGFFHHTQYKKTQCPTKYGMIHIWVGRIIIFIGIMNCFIGFTFAVNRKYGMILAAIVIFMFFLSLVLMFGQKYLHSKNRGPVGMPGAQGYHHPEPWRQQQPPPLHTEYPSDPPPGYEASSSHIGLRPVSPSPWRPSDRKDDDVDLDLGSQQRPREFT</sequence>
<evidence type="ECO:0000256" key="1">
    <source>
        <dbReference type="ARBA" id="ARBA00004370"/>
    </source>
</evidence>
<dbReference type="AlphaFoldDB" id="A0A9P9EYX9"/>
<keyword evidence="3 8" id="KW-0812">Transmembrane</keyword>
<reference evidence="11" key="1">
    <citation type="journal article" date="2021" name="Nat. Commun.">
        <title>Genetic determinants of endophytism in the Arabidopsis root mycobiome.</title>
        <authorList>
            <person name="Mesny F."/>
            <person name="Miyauchi S."/>
            <person name="Thiergart T."/>
            <person name="Pickel B."/>
            <person name="Atanasova L."/>
            <person name="Karlsson M."/>
            <person name="Huettel B."/>
            <person name="Barry K.W."/>
            <person name="Haridas S."/>
            <person name="Chen C."/>
            <person name="Bauer D."/>
            <person name="Andreopoulos W."/>
            <person name="Pangilinan J."/>
            <person name="LaButti K."/>
            <person name="Riley R."/>
            <person name="Lipzen A."/>
            <person name="Clum A."/>
            <person name="Drula E."/>
            <person name="Henrissat B."/>
            <person name="Kohler A."/>
            <person name="Grigoriev I.V."/>
            <person name="Martin F.M."/>
            <person name="Hacquard S."/>
        </authorList>
    </citation>
    <scope>NUCLEOTIDE SEQUENCE</scope>
    <source>
        <strain evidence="11">MPI-CAGE-AT-0147</strain>
    </source>
</reference>
<gene>
    <name evidence="11" type="ORF">EDB81DRAFT_792927</name>
</gene>
<keyword evidence="9" id="KW-0732">Signal</keyword>
<name>A0A9P9EYX9_9HYPO</name>
<evidence type="ECO:0000256" key="9">
    <source>
        <dbReference type="SAM" id="SignalP"/>
    </source>
</evidence>
<feature type="domain" description="Cytochrome b561" evidence="10">
    <location>
        <begin position="230"/>
        <end position="351"/>
    </location>
</feature>
<comment type="subcellular location">
    <subcellularLocation>
        <location evidence="1">Membrane</location>
    </subcellularLocation>
</comment>
<keyword evidence="4" id="KW-0249">Electron transport</keyword>
<feature type="transmembrane region" description="Helical" evidence="8">
    <location>
        <begin position="230"/>
        <end position="252"/>
    </location>
</feature>
<dbReference type="EMBL" id="JAGMUV010000007">
    <property type="protein sequence ID" value="KAH7148673.1"/>
    <property type="molecule type" value="Genomic_DNA"/>
</dbReference>
<keyword evidence="2" id="KW-0813">Transport</keyword>
<dbReference type="Pfam" id="PF03188">
    <property type="entry name" value="Cytochrom_B561"/>
    <property type="match status" value="1"/>
</dbReference>
<protein>
    <recommendedName>
        <fullName evidence="10">Cytochrome b561 domain-containing protein</fullName>
    </recommendedName>
</protein>
<feature type="compositionally biased region" description="Pro residues" evidence="7">
    <location>
        <begin position="410"/>
        <end position="425"/>
    </location>
</feature>
<dbReference type="SUPFAM" id="SSF49344">
    <property type="entry name" value="CBD9-like"/>
    <property type="match status" value="1"/>
</dbReference>
<dbReference type="OrthoDB" id="19261at2759"/>
<feature type="signal peptide" evidence="9">
    <location>
        <begin position="1"/>
        <end position="23"/>
    </location>
</feature>
<evidence type="ECO:0000256" key="4">
    <source>
        <dbReference type="ARBA" id="ARBA00022982"/>
    </source>
</evidence>
<keyword evidence="6 8" id="KW-0472">Membrane</keyword>
<evidence type="ECO:0000259" key="10">
    <source>
        <dbReference type="SMART" id="SM00665"/>
    </source>
</evidence>
<dbReference type="CDD" id="cd09630">
    <property type="entry name" value="CDH_like_cytochrome"/>
    <property type="match status" value="1"/>
</dbReference>
<dbReference type="InterPro" id="IPR015920">
    <property type="entry name" value="Cellobiose_DH-like_cyt"/>
</dbReference>
<organism evidence="11 12">
    <name type="scientific">Dactylonectria macrodidyma</name>
    <dbReference type="NCBI Taxonomy" id="307937"/>
    <lineage>
        <taxon>Eukaryota</taxon>
        <taxon>Fungi</taxon>
        <taxon>Dikarya</taxon>
        <taxon>Ascomycota</taxon>
        <taxon>Pezizomycotina</taxon>
        <taxon>Sordariomycetes</taxon>
        <taxon>Hypocreomycetidae</taxon>
        <taxon>Hypocreales</taxon>
        <taxon>Nectriaceae</taxon>
        <taxon>Dactylonectria</taxon>
    </lineage>
</organism>
<dbReference type="SMART" id="SM00665">
    <property type="entry name" value="B561"/>
    <property type="match status" value="1"/>
</dbReference>
<feature type="transmembrane region" description="Helical" evidence="8">
    <location>
        <begin position="296"/>
        <end position="314"/>
    </location>
</feature>
<dbReference type="Proteomes" id="UP000738349">
    <property type="component" value="Unassembled WGS sequence"/>
</dbReference>
<feature type="region of interest" description="Disordered" evidence="7">
    <location>
        <begin position="394"/>
        <end position="467"/>
    </location>
</feature>
<feature type="chain" id="PRO_5040491769" description="Cytochrome b561 domain-containing protein" evidence="9">
    <location>
        <begin position="24"/>
        <end position="467"/>
    </location>
</feature>
<dbReference type="Gene3D" id="2.60.40.1210">
    <property type="entry name" value="Cellobiose dehydrogenase, cytochrome domain"/>
    <property type="match status" value="1"/>
</dbReference>
<proteinExistence type="predicted"/>
<dbReference type="GO" id="GO:0016020">
    <property type="term" value="C:membrane"/>
    <property type="evidence" value="ECO:0007669"/>
    <property type="project" value="UniProtKB-SubCell"/>
</dbReference>
<evidence type="ECO:0000313" key="11">
    <source>
        <dbReference type="EMBL" id="KAH7148673.1"/>
    </source>
</evidence>